<dbReference type="InterPro" id="IPR007627">
    <property type="entry name" value="RNA_pol_sigma70_r2"/>
</dbReference>
<dbReference type="OrthoDB" id="256352at2"/>
<dbReference type="AlphaFoldDB" id="A0A2Z3H797"/>
<protein>
    <recommendedName>
        <fullName evidence="11">Sigma-70 family RNA polymerase sigma factor</fullName>
    </recommendedName>
</protein>
<reference evidence="9 10" key="1">
    <citation type="submission" date="2018-01" db="EMBL/GenBank/DDBJ databases">
        <title>G. obscuriglobus.</title>
        <authorList>
            <person name="Franke J."/>
            <person name="Blomberg W."/>
            <person name="Selmecki A."/>
        </authorList>
    </citation>
    <scope>NUCLEOTIDE SEQUENCE [LARGE SCALE GENOMIC DNA]</scope>
    <source>
        <strain evidence="9 10">DSM 5831</strain>
    </source>
</reference>
<accession>A0A2Z3H797</accession>
<keyword evidence="3" id="KW-0731">Sigma factor</keyword>
<evidence type="ECO:0000256" key="5">
    <source>
        <dbReference type="ARBA" id="ARBA00023163"/>
    </source>
</evidence>
<sequence>MAKQGAALLKAARSAERDAPASDKELLRRFAEAGDQAAFAAVAERHAGMVFGVCKRVLHSPADAEDACQAVFLVLSKRAGAIRWQASVANWLYATARKVARNARVAAARRTRREAAAAVTEAVPPADARTGPELLAALDEELERLPPRYREPLILCYLEGLTRDEAATRLGVPVATLKSQLERGRKKLADALTARGCALGVALLLTTTSSAGASPPRLTKSVMAAANGSPSPAAAALAQGVAVTGTLARTKLAILAAVGAAALGFGVASVPVAAGPHTPAGTRGEPPARALAPVSPQQPVRRIKGTVTGPDGKPVAGAKVWVGEAGDLIAANRPAPEHVATTDEGGQFVITRRANGGRVWAMIAATKDGFGPGFDYTTEVPGDGTALRCSLTLVKGDVNLDGRVIDLQGKPVVGATVRPVTLYRTDGSTLDAWEAAARRSTAQAGSGFNTFFPQSLRLQDGPLAGINAVKTDKDGRFTITGLGRDRLVTLRVSGAGIATSEFDAVTRAMTTIRSPRDQLESQYTPRTYYGAKFDYTVEPSQPFVGVVTDAATGKPVPGVVVRRRLGWLDATQAVTGADGKYTLDGLPTGEQELLAVPPLDIPYHLRVFKAGRSANDQPVTANVELYRGVWVCGTVTDRATGKPVEGVISYRPGDTPETPGYSPRGFDDATWYGTDKDGKFRVLAVPGEGYVFVRTYGRYLTADQFDWQGDLKDTTPRTLTDSAPVEIASNWNAIAVVTVAEGKPVKEYAVTVDPGTTVKARIADPDGNPLAGAKVTQRTNFSPFEVGRVDTADVAFERVNAKRPREVLVLHAEKRLGVRATTTPAAKGATEIRLQPTATATGRLLSDDGKPLANVPVEIRYTLSDGFGWKATELHPQATTDKDGKFVATNLIAGVSYELRWPRPAPKKANAYHPFAVKSGEQKDLGDLGKKSDGE</sequence>
<feature type="compositionally biased region" description="Basic and acidic residues" evidence="6">
    <location>
        <begin position="920"/>
        <end position="935"/>
    </location>
</feature>
<feature type="region of interest" description="Disordered" evidence="6">
    <location>
        <begin position="908"/>
        <end position="935"/>
    </location>
</feature>
<evidence type="ECO:0000259" key="7">
    <source>
        <dbReference type="Pfam" id="PF04542"/>
    </source>
</evidence>
<dbReference type="InterPro" id="IPR014284">
    <property type="entry name" value="RNA_pol_sigma-70_dom"/>
</dbReference>
<dbReference type="NCBIfam" id="TIGR02937">
    <property type="entry name" value="sigma70-ECF"/>
    <property type="match status" value="1"/>
</dbReference>
<dbReference type="SUPFAM" id="SSF88946">
    <property type="entry name" value="Sigma2 domain of RNA polymerase sigma factors"/>
    <property type="match status" value="1"/>
</dbReference>
<dbReference type="InterPro" id="IPR013325">
    <property type="entry name" value="RNA_pol_sigma_r2"/>
</dbReference>
<keyword evidence="2" id="KW-0805">Transcription regulation</keyword>
<dbReference type="Gene3D" id="1.10.10.10">
    <property type="entry name" value="Winged helix-like DNA-binding domain superfamily/Winged helix DNA-binding domain"/>
    <property type="match status" value="1"/>
</dbReference>
<dbReference type="RefSeq" id="WP_010034300.1">
    <property type="nucleotide sequence ID" value="NZ_CP025958.1"/>
</dbReference>
<evidence type="ECO:0000256" key="6">
    <source>
        <dbReference type="SAM" id="MobiDB-lite"/>
    </source>
</evidence>
<evidence type="ECO:0000259" key="8">
    <source>
        <dbReference type="Pfam" id="PF08281"/>
    </source>
</evidence>
<dbReference type="GO" id="GO:0006352">
    <property type="term" value="P:DNA-templated transcription initiation"/>
    <property type="evidence" value="ECO:0007669"/>
    <property type="project" value="InterPro"/>
</dbReference>
<feature type="domain" description="RNA polymerase sigma factor 70 region 4 type 2" evidence="8">
    <location>
        <begin position="136"/>
        <end position="188"/>
    </location>
</feature>
<keyword evidence="10" id="KW-1185">Reference proteome</keyword>
<dbReference type="Pfam" id="PF08281">
    <property type="entry name" value="Sigma70_r4_2"/>
    <property type="match status" value="1"/>
</dbReference>
<evidence type="ECO:0000256" key="2">
    <source>
        <dbReference type="ARBA" id="ARBA00023015"/>
    </source>
</evidence>
<keyword evidence="5" id="KW-0804">Transcription</keyword>
<gene>
    <name evidence="9" type="ORF">C1280_26780</name>
</gene>
<dbReference type="CDD" id="cd06171">
    <property type="entry name" value="Sigma70_r4"/>
    <property type="match status" value="1"/>
</dbReference>
<dbReference type="PANTHER" id="PTHR43133">
    <property type="entry name" value="RNA POLYMERASE ECF-TYPE SIGMA FACTO"/>
    <property type="match status" value="1"/>
</dbReference>
<evidence type="ECO:0000313" key="10">
    <source>
        <dbReference type="Proteomes" id="UP000245802"/>
    </source>
</evidence>
<dbReference type="InterPro" id="IPR039425">
    <property type="entry name" value="RNA_pol_sigma-70-like"/>
</dbReference>
<evidence type="ECO:0000313" key="9">
    <source>
        <dbReference type="EMBL" id="AWM40252.1"/>
    </source>
</evidence>
<dbReference type="PANTHER" id="PTHR43133:SF8">
    <property type="entry name" value="RNA POLYMERASE SIGMA FACTOR HI_1459-RELATED"/>
    <property type="match status" value="1"/>
</dbReference>
<evidence type="ECO:0008006" key="11">
    <source>
        <dbReference type="Google" id="ProtNLM"/>
    </source>
</evidence>
<dbReference type="GO" id="GO:0016987">
    <property type="term" value="F:sigma factor activity"/>
    <property type="evidence" value="ECO:0007669"/>
    <property type="project" value="UniProtKB-KW"/>
</dbReference>
<proteinExistence type="inferred from homology"/>
<comment type="similarity">
    <text evidence="1">Belongs to the sigma-70 factor family. ECF subfamily.</text>
</comment>
<dbReference type="Proteomes" id="UP000245802">
    <property type="component" value="Chromosome"/>
</dbReference>
<dbReference type="InterPro" id="IPR036388">
    <property type="entry name" value="WH-like_DNA-bd_sf"/>
</dbReference>
<keyword evidence="4" id="KW-0238">DNA-binding</keyword>
<name>A0A2Z3H797_9BACT</name>
<dbReference type="InterPro" id="IPR013324">
    <property type="entry name" value="RNA_pol_sigma_r3/r4-like"/>
</dbReference>
<feature type="domain" description="RNA polymerase sigma-70 region 2" evidence="7">
    <location>
        <begin position="44"/>
        <end position="109"/>
    </location>
</feature>
<organism evidence="9 10">
    <name type="scientific">Gemmata obscuriglobus</name>
    <dbReference type="NCBI Taxonomy" id="114"/>
    <lineage>
        <taxon>Bacteria</taxon>
        <taxon>Pseudomonadati</taxon>
        <taxon>Planctomycetota</taxon>
        <taxon>Planctomycetia</taxon>
        <taxon>Gemmatales</taxon>
        <taxon>Gemmataceae</taxon>
        <taxon>Gemmata</taxon>
    </lineage>
</organism>
<feature type="region of interest" description="Disordered" evidence="6">
    <location>
        <begin position="277"/>
        <end position="309"/>
    </location>
</feature>
<evidence type="ECO:0000256" key="1">
    <source>
        <dbReference type="ARBA" id="ARBA00010641"/>
    </source>
</evidence>
<dbReference type="KEGG" id="gog:C1280_26780"/>
<dbReference type="SUPFAM" id="SSF49464">
    <property type="entry name" value="Carboxypeptidase regulatory domain-like"/>
    <property type="match status" value="3"/>
</dbReference>
<dbReference type="InterPro" id="IPR008969">
    <property type="entry name" value="CarboxyPept-like_regulatory"/>
</dbReference>
<dbReference type="Gene3D" id="1.10.1740.10">
    <property type="match status" value="1"/>
</dbReference>
<dbReference type="Gene3D" id="2.60.40.1120">
    <property type="entry name" value="Carboxypeptidase-like, regulatory domain"/>
    <property type="match status" value="2"/>
</dbReference>
<dbReference type="Pfam" id="PF04542">
    <property type="entry name" value="Sigma70_r2"/>
    <property type="match status" value="1"/>
</dbReference>
<dbReference type="GO" id="GO:0003677">
    <property type="term" value="F:DNA binding"/>
    <property type="evidence" value="ECO:0007669"/>
    <property type="project" value="UniProtKB-KW"/>
</dbReference>
<dbReference type="EMBL" id="CP025958">
    <property type="protein sequence ID" value="AWM40252.1"/>
    <property type="molecule type" value="Genomic_DNA"/>
</dbReference>
<dbReference type="InterPro" id="IPR013249">
    <property type="entry name" value="RNA_pol_sigma70_r4_t2"/>
</dbReference>
<dbReference type="SUPFAM" id="SSF88659">
    <property type="entry name" value="Sigma3 and sigma4 domains of RNA polymerase sigma factors"/>
    <property type="match status" value="1"/>
</dbReference>
<evidence type="ECO:0000256" key="4">
    <source>
        <dbReference type="ARBA" id="ARBA00023125"/>
    </source>
</evidence>
<evidence type="ECO:0000256" key="3">
    <source>
        <dbReference type="ARBA" id="ARBA00023082"/>
    </source>
</evidence>